<proteinExistence type="predicted"/>
<comment type="caution">
    <text evidence="2">The sequence shown here is derived from an EMBL/GenBank/DDBJ whole genome shotgun (WGS) entry which is preliminary data.</text>
</comment>
<evidence type="ECO:0000313" key="2">
    <source>
        <dbReference type="EMBL" id="GAH47210.1"/>
    </source>
</evidence>
<keyword evidence="1" id="KW-0812">Transmembrane</keyword>
<name>X1GQR6_9ZZZZ</name>
<feature type="non-terminal residue" evidence="2">
    <location>
        <position position="60"/>
    </location>
</feature>
<dbReference type="AlphaFoldDB" id="X1GQR6"/>
<keyword evidence="1" id="KW-1133">Transmembrane helix</keyword>
<gene>
    <name evidence="2" type="ORF">S03H2_12648</name>
</gene>
<keyword evidence="1" id="KW-0472">Membrane</keyword>
<accession>X1GQR6</accession>
<reference evidence="2" key="1">
    <citation type="journal article" date="2014" name="Front. Microbiol.">
        <title>High frequency of phylogenetically diverse reductive dehalogenase-homologous genes in deep subseafloor sedimentary metagenomes.</title>
        <authorList>
            <person name="Kawai M."/>
            <person name="Futagami T."/>
            <person name="Toyoda A."/>
            <person name="Takaki Y."/>
            <person name="Nishi S."/>
            <person name="Hori S."/>
            <person name="Arai W."/>
            <person name="Tsubouchi T."/>
            <person name="Morono Y."/>
            <person name="Uchiyama I."/>
            <person name="Ito T."/>
            <person name="Fujiyama A."/>
            <person name="Inagaki F."/>
            <person name="Takami H."/>
        </authorList>
    </citation>
    <scope>NUCLEOTIDE SEQUENCE</scope>
    <source>
        <strain evidence="2">Expedition CK06-06</strain>
    </source>
</reference>
<sequence length="60" mass="6657">MGIWIILAILAGMTLLVLAGMGFLLWRILKITYGTNIYLKALLKALTNTENPQAILQRKG</sequence>
<dbReference type="EMBL" id="BARU01006428">
    <property type="protein sequence ID" value="GAH47210.1"/>
    <property type="molecule type" value="Genomic_DNA"/>
</dbReference>
<organism evidence="2">
    <name type="scientific">marine sediment metagenome</name>
    <dbReference type="NCBI Taxonomy" id="412755"/>
    <lineage>
        <taxon>unclassified sequences</taxon>
        <taxon>metagenomes</taxon>
        <taxon>ecological metagenomes</taxon>
    </lineage>
</organism>
<evidence type="ECO:0000256" key="1">
    <source>
        <dbReference type="SAM" id="Phobius"/>
    </source>
</evidence>
<feature type="transmembrane region" description="Helical" evidence="1">
    <location>
        <begin position="6"/>
        <end position="26"/>
    </location>
</feature>
<protein>
    <submittedName>
        <fullName evidence="2">Uncharacterized protein</fullName>
    </submittedName>
</protein>